<gene>
    <name evidence="2" type="ORF">CDAR_249081</name>
</gene>
<proteinExistence type="predicted"/>
<evidence type="ECO:0000256" key="1">
    <source>
        <dbReference type="SAM" id="Phobius"/>
    </source>
</evidence>
<accession>A0AAV4RQM8</accession>
<protein>
    <submittedName>
        <fullName evidence="2">Uncharacterized protein</fullName>
    </submittedName>
</protein>
<keyword evidence="1" id="KW-0472">Membrane</keyword>
<keyword evidence="1" id="KW-1133">Transmembrane helix</keyword>
<keyword evidence="3" id="KW-1185">Reference proteome</keyword>
<evidence type="ECO:0000313" key="3">
    <source>
        <dbReference type="Proteomes" id="UP001054837"/>
    </source>
</evidence>
<reference evidence="2 3" key="1">
    <citation type="submission" date="2021-06" db="EMBL/GenBank/DDBJ databases">
        <title>Caerostris darwini draft genome.</title>
        <authorList>
            <person name="Kono N."/>
            <person name="Arakawa K."/>
        </authorList>
    </citation>
    <scope>NUCLEOTIDE SEQUENCE [LARGE SCALE GENOMIC DNA]</scope>
</reference>
<sequence length="95" mass="10541">MEALADRKRKKEKKAVLKHIRVKLFMFLFSAAAAAHTFFHFLCDAGSEIGAVLPTVAALEREFRLVTKTVSSTAIDGRGTSSRLPICHCCLEMLM</sequence>
<organism evidence="2 3">
    <name type="scientific">Caerostris darwini</name>
    <dbReference type="NCBI Taxonomy" id="1538125"/>
    <lineage>
        <taxon>Eukaryota</taxon>
        <taxon>Metazoa</taxon>
        <taxon>Ecdysozoa</taxon>
        <taxon>Arthropoda</taxon>
        <taxon>Chelicerata</taxon>
        <taxon>Arachnida</taxon>
        <taxon>Araneae</taxon>
        <taxon>Araneomorphae</taxon>
        <taxon>Entelegynae</taxon>
        <taxon>Araneoidea</taxon>
        <taxon>Araneidae</taxon>
        <taxon>Caerostris</taxon>
    </lineage>
</organism>
<comment type="caution">
    <text evidence="2">The sequence shown here is derived from an EMBL/GenBank/DDBJ whole genome shotgun (WGS) entry which is preliminary data.</text>
</comment>
<dbReference type="Proteomes" id="UP001054837">
    <property type="component" value="Unassembled WGS sequence"/>
</dbReference>
<name>A0AAV4RQM8_9ARAC</name>
<evidence type="ECO:0000313" key="2">
    <source>
        <dbReference type="EMBL" id="GIY24253.1"/>
    </source>
</evidence>
<dbReference type="AlphaFoldDB" id="A0AAV4RQM8"/>
<dbReference type="EMBL" id="BPLQ01006651">
    <property type="protein sequence ID" value="GIY24253.1"/>
    <property type="molecule type" value="Genomic_DNA"/>
</dbReference>
<feature type="transmembrane region" description="Helical" evidence="1">
    <location>
        <begin position="20"/>
        <end position="42"/>
    </location>
</feature>
<keyword evidence="1" id="KW-0812">Transmembrane</keyword>